<accession>A0A3P7U060</accession>
<dbReference type="Proteomes" id="UP000050761">
    <property type="component" value="Unassembled WGS sequence"/>
</dbReference>
<protein>
    <submittedName>
        <fullName evidence="3">Lipoprotein</fullName>
    </submittedName>
</protein>
<dbReference type="EMBL" id="UZAH01003577">
    <property type="protein sequence ID" value="VDO25059.1"/>
    <property type="molecule type" value="Genomic_DNA"/>
</dbReference>
<keyword evidence="2" id="KW-1185">Reference proteome</keyword>
<dbReference type="WBParaSite" id="HPBE_0000241001-mRNA-1">
    <property type="protein sequence ID" value="HPBE_0000241001-mRNA-1"/>
    <property type="gene ID" value="HPBE_0000241001"/>
</dbReference>
<evidence type="ECO:0000313" key="3">
    <source>
        <dbReference type="WBParaSite" id="HPBE_0000241001-mRNA-1"/>
    </source>
</evidence>
<dbReference type="OrthoDB" id="10435108at2759"/>
<accession>A0A183F8B8</accession>
<evidence type="ECO:0000313" key="2">
    <source>
        <dbReference type="Proteomes" id="UP000050761"/>
    </source>
</evidence>
<proteinExistence type="predicted"/>
<sequence>MLYGKPAEEMKPDNDLGGQCPVMACTEGEMKANPGNVAVTSLSCDGSAQWIDSQSAVYTAAQCESCGCLVP</sequence>
<gene>
    <name evidence="1" type="ORF">HPBE_LOCUS2411</name>
</gene>
<organism evidence="2 3">
    <name type="scientific">Heligmosomoides polygyrus</name>
    <name type="common">Parasitic roundworm</name>
    <dbReference type="NCBI Taxonomy" id="6339"/>
    <lineage>
        <taxon>Eukaryota</taxon>
        <taxon>Metazoa</taxon>
        <taxon>Ecdysozoa</taxon>
        <taxon>Nematoda</taxon>
        <taxon>Chromadorea</taxon>
        <taxon>Rhabditida</taxon>
        <taxon>Rhabditina</taxon>
        <taxon>Rhabditomorpha</taxon>
        <taxon>Strongyloidea</taxon>
        <taxon>Heligmosomidae</taxon>
        <taxon>Heligmosomoides</taxon>
    </lineage>
</organism>
<dbReference type="AlphaFoldDB" id="A0A183F8B8"/>
<reference evidence="1 2" key="1">
    <citation type="submission" date="2018-11" db="EMBL/GenBank/DDBJ databases">
        <authorList>
            <consortium name="Pathogen Informatics"/>
        </authorList>
    </citation>
    <scope>NUCLEOTIDE SEQUENCE [LARGE SCALE GENOMIC DNA]</scope>
</reference>
<name>A0A183F8B8_HELPZ</name>
<reference evidence="3" key="2">
    <citation type="submission" date="2019-09" db="UniProtKB">
        <authorList>
            <consortium name="WormBaseParasite"/>
        </authorList>
    </citation>
    <scope>IDENTIFICATION</scope>
</reference>
<evidence type="ECO:0000313" key="1">
    <source>
        <dbReference type="EMBL" id="VDO25059.1"/>
    </source>
</evidence>